<reference evidence="2" key="1">
    <citation type="submission" date="2020-08" db="EMBL/GenBank/DDBJ databases">
        <title>Genome public.</title>
        <authorList>
            <person name="Liu C."/>
            <person name="Sun Q."/>
        </authorList>
    </citation>
    <scope>NUCLEOTIDE SEQUENCE</scope>
    <source>
        <strain evidence="2">H8</strain>
    </source>
</reference>
<dbReference type="Proteomes" id="UP000611762">
    <property type="component" value="Unassembled WGS sequence"/>
</dbReference>
<keyword evidence="3" id="KW-1185">Reference proteome</keyword>
<dbReference type="InterPro" id="IPR057087">
    <property type="entry name" value="Gp12-like"/>
</dbReference>
<comment type="caution">
    <text evidence="2">The sequence shown here is derived from an EMBL/GenBank/DDBJ whole genome shotgun (WGS) entry which is preliminary data.</text>
</comment>
<name>A0A926DQ87_9FIRM</name>
<protein>
    <recommendedName>
        <fullName evidence="1">Phage neck terminator protein gp12-like domain-containing protein</fullName>
    </recommendedName>
</protein>
<sequence>MSGLSALKETVVQGLSSYLEIPVVRNNQTGAQTAYPYCSYSIPSLLEDKGGAWEQFDDGYDRKPATQTWTVTLRSDDIDEAAALAVKARNWLDHLGTVYLSDNGVTVLSVAEIVSADGAEGNTEEVQYSFDVVFWFLNEVQSAIEETGYIEEAEIGGISFCRNQF</sequence>
<organism evidence="2 3">
    <name type="scientific">Congzhengia minquanensis</name>
    <dbReference type="NCBI Taxonomy" id="2763657"/>
    <lineage>
        <taxon>Bacteria</taxon>
        <taxon>Bacillati</taxon>
        <taxon>Bacillota</taxon>
        <taxon>Clostridia</taxon>
        <taxon>Eubacteriales</taxon>
        <taxon>Oscillospiraceae</taxon>
        <taxon>Congzhengia</taxon>
    </lineage>
</organism>
<dbReference type="Pfam" id="PF23961">
    <property type="entry name" value="Phage_tail_terminator_9"/>
    <property type="match status" value="1"/>
</dbReference>
<evidence type="ECO:0000313" key="2">
    <source>
        <dbReference type="EMBL" id="MBC8541839.1"/>
    </source>
</evidence>
<gene>
    <name evidence="2" type="ORF">H8698_12695</name>
</gene>
<accession>A0A926DQ87</accession>
<proteinExistence type="predicted"/>
<dbReference type="NCBIfam" id="NF047498">
    <property type="entry name" value="LIC_12616_fam"/>
    <property type="match status" value="1"/>
</dbReference>
<evidence type="ECO:0000313" key="3">
    <source>
        <dbReference type="Proteomes" id="UP000611762"/>
    </source>
</evidence>
<evidence type="ECO:0000259" key="1">
    <source>
        <dbReference type="Pfam" id="PF23961"/>
    </source>
</evidence>
<dbReference type="EMBL" id="JACRSU010000006">
    <property type="protein sequence ID" value="MBC8541839.1"/>
    <property type="molecule type" value="Genomic_DNA"/>
</dbReference>
<dbReference type="RefSeq" id="WP_249313824.1">
    <property type="nucleotide sequence ID" value="NZ_JACRSU010000006.1"/>
</dbReference>
<feature type="domain" description="Phage neck terminator protein gp12-like" evidence="1">
    <location>
        <begin position="10"/>
        <end position="155"/>
    </location>
</feature>
<dbReference type="AlphaFoldDB" id="A0A926DQ87"/>